<accession>A0A9D5M288</accession>
<dbReference type="GO" id="GO:0009372">
    <property type="term" value="P:quorum sensing"/>
    <property type="evidence" value="ECO:0007669"/>
    <property type="project" value="UniProtKB-KW"/>
</dbReference>
<evidence type="ECO:0000256" key="7">
    <source>
        <dbReference type="ARBA" id="ARBA00022654"/>
    </source>
</evidence>
<dbReference type="Proteomes" id="UP000806542">
    <property type="component" value="Unassembled WGS sequence"/>
</dbReference>
<dbReference type="PANTHER" id="PTHR35799:SF1">
    <property type="entry name" value="S-RIBOSYLHOMOCYSTEINE LYASE"/>
    <property type="match status" value="1"/>
</dbReference>
<dbReference type="AlphaFoldDB" id="A0A9D5M288"/>
<dbReference type="InterPro" id="IPR037005">
    <property type="entry name" value="LuxS_sf"/>
</dbReference>
<evidence type="ECO:0000256" key="11">
    <source>
        <dbReference type="ARBA" id="ARBA00023239"/>
    </source>
</evidence>
<keyword evidence="11 15" id="KW-0456">Lyase</keyword>
<evidence type="ECO:0000313" key="15">
    <source>
        <dbReference type="EMBL" id="MBE5039275.1"/>
    </source>
</evidence>
<evidence type="ECO:0000256" key="2">
    <source>
        <dbReference type="ARBA" id="ARBA00001962"/>
    </source>
</evidence>
<dbReference type="Pfam" id="PF02664">
    <property type="entry name" value="LuxS"/>
    <property type="match status" value="1"/>
</dbReference>
<comment type="similarity">
    <text evidence="3">Belongs to the LuxS family.</text>
</comment>
<dbReference type="PRINTS" id="PR01487">
    <property type="entry name" value="LUXSPROTEIN"/>
</dbReference>
<evidence type="ECO:0000256" key="5">
    <source>
        <dbReference type="ARBA" id="ARBA00012240"/>
    </source>
</evidence>
<keyword evidence="9" id="KW-0071">Autoinducer synthesis</keyword>
<dbReference type="GO" id="GO:0005506">
    <property type="term" value="F:iron ion binding"/>
    <property type="evidence" value="ECO:0007669"/>
    <property type="project" value="InterPro"/>
</dbReference>
<keyword evidence="7" id="KW-0673">Quorum sensing</keyword>
<dbReference type="InterPro" id="IPR011249">
    <property type="entry name" value="Metalloenz_LuxS/M16"/>
</dbReference>
<dbReference type="GO" id="GO:0043768">
    <property type="term" value="F:S-ribosylhomocysteine lyase activity"/>
    <property type="evidence" value="ECO:0007669"/>
    <property type="project" value="UniProtKB-EC"/>
</dbReference>
<evidence type="ECO:0000256" key="13">
    <source>
        <dbReference type="ARBA" id="ARBA00030600"/>
    </source>
</evidence>
<comment type="cofactor">
    <cofactor evidence="2">
        <name>Fe cation</name>
        <dbReference type="ChEBI" id="CHEBI:24875"/>
    </cofactor>
</comment>
<evidence type="ECO:0000256" key="6">
    <source>
        <dbReference type="ARBA" id="ARBA00015130"/>
    </source>
</evidence>
<dbReference type="PANTHER" id="PTHR35799">
    <property type="entry name" value="S-RIBOSYLHOMOCYSTEINE LYASE"/>
    <property type="match status" value="1"/>
</dbReference>
<dbReference type="RefSeq" id="WP_226391840.1">
    <property type="nucleotide sequence ID" value="NZ_JADCKB010000003.1"/>
</dbReference>
<evidence type="ECO:0000313" key="16">
    <source>
        <dbReference type="Proteomes" id="UP000806542"/>
    </source>
</evidence>
<sequence>MKTIASFTVDHRKLKEGVYISRIDGDIATYDLRMRIPNTGDLLSNAAMHSLEHIFATLVRNSSSGEDVIYFGPMGCQTGFYLLMRSLDHEANLQLILEILKEIQQYTGPMPGNSEIECGNYRNLDLGLAKQEAERYYSKIKNWTTEKMRYAK</sequence>
<dbReference type="InterPro" id="IPR003815">
    <property type="entry name" value="S-ribosylhomocysteinase"/>
</dbReference>
<comment type="subunit">
    <text evidence="4">Homodimer.</text>
</comment>
<dbReference type="NCBIfam" id="NF002604">
    <property type="entry name" value="PRK02260.1-4"/>
    <property type="match status" value="1"/>
</dbReference>
<evidence type="ECO:0000256" key="12">
    <source>
        <dbReference type="ARBA" id="ARBA00024654"/>
    </source>
</evidence>
<proteinExistence type="inferred from homology"/>
<protein>
    <recommendedName>
        <fullName evidence="6">S-ribosylhomocysteine lyase</fullName>
        <ecNumber evidence="5">4.4.1.21</ecNumber>
    </recommendedName>
    <alternativeName>
        <fullName evidence="13">AI-2 synthesis protein</fullName>
    </alternativeName>
    <alternativeName>
        <fullName evidence="14">Autoinducer-2 production protein LuxS</fullName>
    </alternativeName>
</protein>
<evidence type="ECO:0000256" key="1">
    <source>
        <dbReference type="ARBA" id="ARBA00000297"/>
    </source>
</evidence>
<name>A0A9D5M288_9FIRM</name>
<evidence type="ECO:0000256" key="3">
    <source>
        <dbReference type="ARBA" id="ARBA00007311"/>
    </source>
</evidence>
<evidence type="ECO:0000256" key="8">
    <source>
        <dbReference type="ARBA" id="ARBA00022723"/>
    </source>
</evidence>
<evidence type="ECO:0000256" key="9">
    <source>
        <dbReference type="ARBA" id="ARBA00022929"/>
    </source>
</evidence>
<gene>
    <name evidence="15" type="ORF">INF28_02175</name>
</gene>
<keyword evidence="16" id="KW-1185">Reference proteome</keyword>
<comment type="caution">
    <text evidence="15">The sequence shown here is derived from an EMBL/GenBank/DDBJ whole genome shotgun (WGS) entry which is preliminary data.</text>
</comment>
<evidence type="ECO:0000256" key="14">
    <source>
        <dbReference type="ARBA" id="ARBA00031777"/>
    </source>
</evidence>
<reference evidence="15" key="1">
    <citation type="submission" date="2020-10" db="EMBL/GenBank/DDBJ databases">
        <title>ChiBAC.</title>
        <authorList>
            <person name="Zenner C."/>
            <person name="Hitch T.C.A."/>
            <person name="Clavel T."/>
        </authorList>
    </citation>
    <scope>NUCLEOTIDE SEQUENCE</scope>
    <source>
        <strain evidence="15">DSM 107454</strain>
    </source>
</reference>
<keyword evidence="10" id="KW-0408">Iron</keyword>
<keyword evidence="8" id="KW-0479">Metal-binding</keyword>
<evidence type="ECO:0000256" key="10">
    <source>
        <dbReference type="ARBA" id="ARBA00023004"/>
    </source>
</evidence>
<comment type="catalytic activity">
    <reaction evidence="1">
        <text>S-(5-deoxy-D-ribos-5-yl)-L-homocysteine = (S)-4,5-dihydroxypentane-2,3-dione + L-homocysteine</text>
        <dbReference type="Rhea" id="RHEA:17753"/>
        <dbReference type="ChEBI" id="CHEBI:29484"/>
        <dbReference type="ChEBI" id="CHEBI:58195"/>
        <dbReference type="ChEBI" id="CHEBI:58199"/>
        <dbReference type="EC" id="4.4.1.21"/>
    </reaction>
</comment>
<dbReference type="EC" id="4.4.1.21" evidence="5"/>
<organism evidence="15 16">
    <name type="scientific">Ructibacterium gallinarum</name>
    <dbReference type="NCBI Taxonomy" id="2779355"/>
    <lineage>
        <taxon>Bacteria</taxon>
        <taxon>Bacillati</taxon>
        <taxon>Bacillota</taxon>
        <taxon>Clostridia</taxon>
        <taxon>Eubacteriales</taxon>
        <taxon>Oscillospiraceae</taxon>
        <taxon>Ructibacterium</taxon>
    </lineage>
</organism>
<evidence type="ECO:0000256" key="4">
    <source>
        <dbReference type="ARBA" id="ARBA00011738"/>
    </source>
</evidence>
<dbReference type="Gene3D" id="3.30.1360.80">
    <property type="entry name" value="S-ribosylhomocysteinase (LuxS)"/>
    <property type="match status" value="1"/>
</dbReference>
<dbReference type="EMBL" id="JADCKB010000003">
    <property type="protein sequence ID" value="MBE5039275.1"/>
    <property type="molecule type" value="Genomic_DNA"/>
</dbReference>
<dbReference type="SUPFAM" id="SSF63411">
    <property type="entry name" value="LuxS/MPP-like metallohydrolase"/>
    <property type="match status" value="1"/>
</dbReference>
<comment type="function">
    <text evidence="12">Involved in the synthesis of autoinducer 2 (AI-2) which is secreted by bacteria and is used to communicate both the cell density and the metabolic potential of the environment. The regulation of gene expression in response to changes in cell density is called quorum sensing. Catalyzes the transformation of S-ribosylhomocysteine (RHC) to homocysteine (HC) and 4,5-dihydroxy-2,3-pentadione (DPD).</text>
</comment>